<keyword evidence="1" id="KW-0812">Transmembrane</keyword>
<accession>A0AAN8RQF7</accession>
<comment type="caution">
    <text evidence="2">The sequence shown here is derived from an EMBL/GenBank/DDBJ whole genome shotgun (WGS) entry which is preliminary data.</text>
</comment>
<dbReference type="Proteomes" id="UP001307849">
    <property type="component" value="Unassembled WGS sequence"/>
</dbReference>
<feature type="transmembrane region" description="Helical" evidence="1">
    <location>
        <begin position="150"/>
        <end position="171"/>
    </location>
</feature>
<proteinExistence type="predicted"/>
<reference evidence="2 3" key="1">
    <citation type="submission" date="2019-10" db="EMBL/GenBank/DDBJ databases">
        <authorList>
            <person name="Palmer J.M."/>
        </authorList>
    </citation>
    <scope>NUCLEOTIDE SEQUENCE [LARGE SCALE GENOMIC DNA]</scope>
    <source>
        <strain evidence="2 3">TWF506</strain>
    </source>
</reference>
<keyword evidence="3" id="KW-1185">Reference proteome</keyword>
<organism evidence="2 3">
    <name type="scientific">Arthrobotrys conoides</name>
    <dbReference type="NCBI Taxonomy" id="74498"/>
    <lineage>
        <taxon>Eukaryota</taxon>
        <taxon>Fungi</taxon>
        <taxon>Dikarya</taxon>
        <taxon>Ascomycota</taxon>
        <taxon>Pezizomycotina</taxon>
        <taxon>Orbiliomycetes</taxon>
        <taxon>Orbiliales</taxon>
        <taxon>Orbiliaceae</taxon>
        <taxon>Arthrobotrys</taxon>
    </lineage>
</organism>
<name>A0AAN8RQF7_9PEZI</name>
<feature type="transmembrane region" description="Helical" evidence="1">
    <location>
        <begin position="98"/>
        <end position="121"/>
    </location>
</feature>
<gene>
    <name evidence="2" type="ORF">TWF506_009685</name>
</gene>
<keyword evidence="1" id="KW-1133">Transmembrane helix</keyword>
<keyword evidence="1" id="KW-0472">Membrane</keyword>
<evidence type="ECO:0000256" key="1">
    <source>
        <dbReference type="SAM" id="Phobius"/>
    </source>
</evidence>
<dbReference type="AlphaFoldDB" id="A0AAN8RQF7"/>
<evidence type="ECO:0000313" key="3">
    <source>
        <dbReference type="Proteomes" id="UP001307849"/>
    </source>
</evidence>
<sequence length="192" mass="21682">MSTEATAVRSGSQGHVRSSLWNAGECLIRGPWMALKCIWFSLTTPITETVEIITNWSDLSRKARLRGYSMLISMITFIIWIFLFIWALRFEGKKRMNLFAIALGATLLGFALLLYCLINALKCPNTPIRQVSLSGVPGLSKYVTWFLEEFVPETAFVVLVLGMLMVLVVMVDKSVNVEETSVEKRSITMRLH</sequence>
<protein>
    <submittedName>
        <fullName evidence="2">Uncharacterized protein</fullName>
    </submittedName>
</protein>
<feature type="transmembrane region" description="Helical" evidence="1">
    <location>
        <begin position="67"/>
        <end position="86"/>
    </location>
</feature>
<dbReference type="EMBL" id="JAVHJM010000007">
    <property type="protein sequence ID" value="KAK6510582.1"/>
    <property type="molecule type" value="Genomic_DNA"/>
</dbReference>
<evidence type="ECO:0000313" key="2">
    <source>
        <dbReference type="EMBL" id="KAK6510582.1"/>
    </source>
</evidence>